<feature type="transmembrane region" description="Helical" evidence="1">
    <location>
        <begin position="100"/>
        <end position="120"/>
    </location>
</feature>
<sequence length="265" mass="27800">MRYTRSLYRSLVGTYCTLVVGPFAAALAGVAGLPDPWISLAVAGLVAGGLGYWVSDRLDVERLATSLPLAVPPVVLPLGYLVWLIALLAHNPGISPLTLLGRPATLGVLAVGPAVALVELGTRSVTVSRIEAATVLYSFRTRPDKRERRITYGALAVGLGAVAGLLGVLVLSGQASIAAVLGLLVVVSLALAVLRSDDRTVVVTDAGLAVDGAFTGWEDVDSFTVAEDSLVIRPRGWFTDVYRLDLSSGPDPDQLRSTFESHASR</sequence>
<dbReference type="RefSeq" id="WP_092687089.1">
    <property type="nucleotide sequence ID" value="NZ_FNBK01000001.1"/>
</dbReference>
<protein>
    <submittedName>
        <fullName evidence="2">Uncharacterized protein</fullName>
    </submittedName>
</protein>
<dbReference type="EMBL" id="FNBK01000001">
    <property type="protein sequence ID" value="SDE79011.1"/>
    <property type="molecule type" value="Genomic_DNA"/>
</dbReference>
<organism evidence="2 3">
    <name type="scientific">Halorientalis regularis</name>
    <dbReference type="NCBI Taxonomy" id="660518"/>
    <lineage>
        <taxon>Archaea</taxon>
        <taxon>Methanobacteriati</taxon>
        <taxon>Methanobacteriota</taxon>
        <taxon>Stenosarchaea group</taxon>
        <taxon>Halobacteria</taxon>
        <taxon>Halobacteriales</taxon>
        <taxon>Haloarculaceae</taxon>
        <taxon>Halorientalis</taxon>
    </lineage>
</organism>
<feature type="transmembrane region" description="Helical" evidence="1">
    <location>
        <begin position="177"/>
        <end position="194"/>
    </location>
</feature>
<feature type="transmembrane region" description="Helical" evidence="1">
    <location>
        <begin position="150"/>
        <end position="171"/>
    </location>
</feature>
<evidence type="ECO:0000313" key="3">
    <source>
        <dbReference type="Proteomes" id="UP000199076"/>
    </source>
</evidence>
<proteinExistence type="predicted"/>
<feature type="transmembrane region" description="Helical" evidence="1">
    <location>
        <begin position="67"/>
        <end position="88"/>
    </location>
</feature>
<dbReference type="OrthoDB" id="241925at2157"/>
<evidence type="ECO:0000313" key="2">
    <source>
        <dbReference type="EMBL" id="SDE79011.1"/>
    </source>
</evidence>
<feature type="transmembrane region" description="Helical" evidence="1">
    <location>
        <begin position="37"/>
        <end position="55"/>
    </location>
</feature>
<gene>
    <name evidence="2" type="ORF">SAMN05216218_101335</name>
</gene>
<reference evidence="3" key="1">
    <citation type="submission" date="2016-10" db="EMBL/GenBank/DDBJ databases">
        <authorList>
            <person name="Varghese N."/>
            <person name="Submissions S."/>
        </authorList>
    </citation>
    <scope>NUCLEOTIDE SEQUENCE [LARGE SCALE GENOMIC DNA]</scope>
    <source>
        <strain evidence="3">IBRC-M 10760</strain>
    </source>
</reference>
<dbReference type="Proteomes" id="UP000199076">
    <property type="component" value="Unassembled WGS sequence"/>
</dbReference>
<dbReference type="AlphaFoldDB" id="A0A1G7FSY8"/>
<accession>A0A1G7FSY8</accession>
<keyword evidence="1" id="KW-0812">Transmembrane</keyword>
<feature type="transmembrane region" description="Helical" evidence="1">
    <location>
        <begin position="12"/>
        <end position="31"/>
    </location>
</feature>
<name>A0A1G7FSY8_9EURY</name>
<dbReference type="STRING" id="660518.SAMN05216218_101335"/>
<keyword evidence="1" id="KW-1133">Transmembrane helix</keyword>
<evidence type="ECO:0000256" key="1">
    <source>
        <dbReference type="SAM" id="Phobius"/>
    </source>
</evidence>
<keyword evidence="3" id="KW-1185">Reference proteome</keyword>
<keyword evidence="1" id="KW-0472">Membrane</keyword>